<accession>A0AAN6RTB3</accession>
<feature type="compositionally biased region" description="Low complexity" evidence="2">
    <location>
        <begin position="236"/>
        <end position="249"/>
    </location>
</feature>
<feature type="compositionally biased region" description="Basic and acidic residues" evidence="2">
    <location>
        <begin position="645"/>
        <end position="655"/>
    </location>
</feature>
<gene>
    <name evidence="3" type="ORF">C8A05DRAFT_33649</name>
</gene>
<evidence type="ECO:0000256" key="2">
    <source>
        <dbReference type="SAM" id="MobiDB-lite"/>
    </source>
</evidence>
<proteinExistence type="predicted"/>
<reference evidence="3" key="2">
    <citation type="submission" date="2023-05" db="EMBL/GenBank/DDBJ databases">
        <authorList>
            <consortium name="Lawrence Berkeley National Laboratory"/>
            <person name="Steindorff A."/>
            <person name="Hensen N."/>
            <person name="Bonometti L."/>
            <person name="Westerberg I."/>
            <person name="Brannstrom I.O."/>
            <person name="Guillou S."/>
            <person name="Cros-Aarteil S."/>
            <person name="Calhoun S."/>
            <person name="Haridas S."/>
            <person name="Kuo A."/>
            <person name="Mondo S."/>
            <person name="Pangilinan J."/>
            <person name="Riley R."/>
            <person name="Labutti K."/>
            <person name="Andreopoulos B."/>
            <person name="Lipzen A."/>
            <person name="Chen C."/>
            <person name="Yanf M."/>
            <person name="Daum C."/>
            <person name="Ng V."/>
            <person name="Clum A."/>
            <person name="Ohm R."/>
            <person name="Martin F."/>
            <person name="Silar P."/>
            <person name="Natvig D."/>
            <person name="Lalanne C."/>
            <person name="Gautier V."/>
            <person name="Ament-Velasquez S.L."/>
            <person name="Kruys A."/>
            <person name="Hutchinson M.I."/>
            <person name="Powell A.J."/>
            <person name="Barry K."/>
            <person name="Miller A.N."/>
            <person name="Grigoriev I.V."/>
            <person name="Debuchy R."/>
            <person name="Gladieux P."/>
            <person name="Thoren M.H."/>
            <person name="Johannesson H."/>
        </authorList>
    </citation>
    <scope>NUCLEOTIDE SEQUENCE</scope>
    <source>
        <strain evidence="3">CBS 103.79</strain>
    </source>
</reference>
<feature type="region of interest" description="Disordered" evidence="2">
    <location>
        <begin position="623"/>
        <end position="656"/>
    </location>
</feature>
<dbReference type="AlphaFoldDB" id="A0AAN6RTB3"/>
<evidence type="ECO:0000313" key="3">
    <source>
        <dbReference type="EMBL" id="KAK3902642.1"/>
    </source>
</evidence>
<feature type="region of interest" description="Disordered" evidence="2">
    <location>
        <begin position="1"/>
        <end position="105"/>
    </location>
</feature>
<protein>
    <submittedName>
        <fullName evidence="3">Uncharacterized protein</fullName>
    </submittedName>
</protein>
<name>A0AAN6RTB3_9PEZI</name>
<feature type="region of interest" description="Disordered" evidence="2">
    <location>
        <begin position="485"/>
        <end position="516"/>
    </location>
</feature>
<sequence>MSTRSSYLPRLGFSRDGPILPLHSRTSPPIRKKPSEYDLADLSPRPDETLLSSDPVKGRAPYSPRRSPSPSARASDRARSTRSPSKSQPKQRILFAGPPPPIATSQMLYRDEEDHDTSHAAPRHLDTSSFARNINSVLFDRGATSPNRSRDRATGSKPDAVWLNLQHRERALQKDLQHLLDAQSAGLAANLNPDAPPSSAQSVASDASGRSTIRSPSTTTSHGDSTPRRHVTFDQTPTTTTLSGTLVPVRQPRPKPLGLRAARTGLARTIALLADLKAEEDAQLATALGARKQALSQLRRWSARRVGIAEELRALEEDGDEPLGSELRALEEERDAVRGEIAELEERLVGLRRRGKVLDARVEEVGSRREAGLSGYRGALREVDGKITGLLIRPGVKPLDGEAFAGVVGEGKSERESPGGVEFLRLRPERRTAEMAKDWWEAEVAILEKKKTDVDMEKAALEEGVVVWRGAVKLVSDFEAELRKEMKGNGDAGQKSDSNGKGREGGKTSPPSPEQAMFSQLDKMRAVIDGLQERLQIAEEQGWNLLICAISAELEAFRQADSMLRNALRAAGFDVEPADHEQGDISPPAEASVILRNSSHRLDEAEASGGGRLVDLQDGPHVDREAESDNEVPPDLLVSVEEDREPTRPILSREDSENEVPIEFLREHTIDDRYPSLEMMTQARLA</sequence>
<keyword evidence="4" id="KW-1185">Reference proteome</keyword>
<feature type="compositionally biased region" description="Low complexity" evidence="2">
    <location>
        <begin position="208"/>
        <end position="221"/>
    </location>
</feature>
<feature type="coiled-coil region" evidence="1">
    <location>
        <begin position="298"/>
        <end position="361"/>
    </location>
</feature>
<comment type="caution">
    <text evidence="3">The sequence shown here is derived from an EMBL/GenBank/DDBJ whole genome shotgun (WGS) entry which is preliminary data.</text>
</comment>
<feature type="compositionally biased region" description="Low complexity" evidence="2">
    <location>
        <begin position="59"/>
        <end position="73"/>
    </location>
</feature>
<keyword evidence="1" id="KW-0175">Coiled coil</keyword>
<dbReference type="EMBL" id="MU855496">
    <property type="protein sequence ID" value="KAK3902642.1"/>
    <property type="molecule type" value="Genomic_DNA"/>
</dbReference>
<dbReference type="Proteomes" id="UP001303889">
    <property type="component" value="Unassembled WGS sequence"/>
</dbReference>
<feature type="region of interest" description="Disordered" evidence="2">
    <location>
        <begin position="188"/>
        <end position="257"/>
    </location>
</feature>
<reference evidence="3" key="1">
    <citation type="journal article" date="2023" name="Mol. Phylogenet. Evol.">
        <title>Genome-scale phylogeny and comparative genomics of the fungal order Sordariales.</title>
        <authorList>
            <person name="Hensen N."/>
            <person name="Bonometti L."/>
            <person name="Westerberg I."/>
            <person name="Brannstrom I.O."/>
            <person name="Guillou S."/>
            <person name="Cros-Aarteil S."/>
            <person name="Calhoun S."/>
            <person name="Haridas S."/>
            <person name="Kuo A."/>
            <person name="Mondo S."/>
            <person name="Pangilinan J."/>
            <person name="Riley R."/>
            <person name="LaButti K."/>
            <person name="Andreopoulos B."/>
            <person name="Lipzen A."/>
            <person name="Chen C."/>
            <person name="Yan M."/>
            <person name="Daum C."/>
            <person name="Ng V."/>
            <person name="Clum A."/>
            <person name="Steindorff A."/>
            <person name="Ohm R.A."/>
            <person name="Martin F."/>
            <person name="Silar P."/>
            <person name="Natvig D.O."/>
            <person name="Lalanne C."/>
            <person name="Gautier V."/>
            <person name="Ament-Velasquez S.L."/>
            <person name="Kruys A."/>
            <person name="Hutchinson M.I."/>
            <person name="Powell A.J."/>
            <person name="Barry K."/>
            <person name="Miller A.N."/>
            <person name="Grigoriev I.V."/>
            <person name="Debuchy R."/>
            <person name="Gladieux P."/>
            <person name="Hiltunen Thoren M."/>
            <person name="Johannesson H."/>
        </authorList>
    </citation>
    <scope>NUCLEOTIDE SEQUENCE</scope>
    <source>
        <strain evidence="3">CBS 103.79</strain>
    </source>
</reference>
<organism evidence="3 4">
    <name type="scientific">Staphylotrichum tortipilum</name>
    <dbReference type="NCBI Taxonomy" id="2831512"/>
    <lineage>
        <taxon>Eukaryota</taxon>
        <taxon>Fungi</taxon>
        <taxon>Dikarya</taxon>
        <taxon>Ascomycota</taxon>
        <taxon>Pezizomycotina</taxon>
        <taxon>Sordariomycetes</taxon>
        <taxon>Sordariomycetidae</taxon>
        <taxon>Sordariales</taxon>
        <taxon>Chaetomiaceae</taxon>
        <taxon>Staphylotrichum</taxon>
    </lineage>
</organism>
<evidence type="ECO:0000313" key="4">
    <source>
        <dbReference type="Proteomes" id="UP001303889"/>
    </source>
</evidence>
<evidence type="ECO:0000256" key="1">
    <source>
        <dbReference type="SAM" id="Coils"/>
    </source>
</evidence>